<evidence type="ECO:0000313" key="3">
    <source>
        <dbReference type="Proteomes" id="UP000182190"/>
    </source>
</evidence>
<gene>
    <name evidence="2" type="ORF">PL9631_630044</name>
</gene>
<dbReference type="PANTHER" id="PTHR34610:SF3">
    <property type="entry name" value="SSL7007 PROTEIN"/>
    <property type="match status" value="1"/>
</dbReference>
<dbReference type="InterPro" id="IPR002716">
    <property type="entry name" value="PIN_dom"/>
</dbReference>
<dbReference type="InterPro" id="IPR002850">
    <property type="entry name" value="PIN_toxin-like"/>
</dbReference>
<name>A0A7Z9BVC4_9CYAN</name>
<dbReference type="NCBIfam" id="TIGR00305">
    <property type="entry name" value="putative toxin-antitoxin system toxin component, PIN family"/>
    <property type="match status" value="1"/>
</dbReference>
<evidence type="ECO:0000313" key="2">
    <source>
        <dbReference type="EMBL" id="VXD22128.1"/>
    </source>
</evidence>
<dbReference type="PANTHER" id="PTHR34610">
    <property type="entry name" value="SSL7007 PROTEIN"/>
    <property type="match status" value="1"/>
</dbReference>
<dbReference type="SUPFAM" id="SSF88723">
    <property type="entry name" value="PIN domain-like"/>
    <property type="match status" value="1"/>
</dbReference>
<dbReference type="AlphaFoldDB" id="A0A7Z9BVC4"/>
<dbReference type="InterPro" id="IPR029060">
    <property type="entry name" value="PIN-like_dom_sf"/>
</dbReference>
<sequence length="139" mass="16141">MKIIVDTNVLISAVLKGKNARDVIQFIIDQSNFDWIVSQEILEEYREVLKRPKFKIPNDTRNQWLNKLETIPQLVEVKVKINFPRDPKDAKFLALAMASQADFLITGDKDFDQVKEIGKTVIISVSFFKDIFINEEVRN</sequence>
<dbReference type="Gene3D" id="3.40.50.1010">
    <property type="entry name" value="5'-nuclease"/>
    <property type="match status" value="1"/>
</dbReference>
<reference evidence="2" key="1">
    <citation type="submission" date="2019-10" db="EMBL/GenBank/DDBJ databases">
        <authorList>
            <consortium name="Genoscope - CEA"/>
            <person name="William W."/>
        </authorList>
    </citation>
    <scope>NUCLEOTIDE SEQUENCE [LARGE SCALE GENOMIC DNA]</scope>
    <source>
        <strain evidence="2">BBR_PRJEB10994</strain>
    </source>
</reference>
<dbReference type="RefSeq" id="WP_083620347.1">
    <property type="nucleotide sequence ID" value="NZ_LR735014.1"/>
</dbReference>
<dbReference type="SMART" id="SM00670">
    <property type="entry name" value="PINc"/>
    <property type="match status" value="1"/>
</dbReference>
<protein>
    <submittedName>
        <fullName evidence="2">Predicted nucleic acid-binding protein, contains PIN domain</fullName>
    </submittedName>
</protein>
<evidence type="ECO:0000259" key="1">
    <source>
        <dbReference type="SMART" id="SM00670"/>
    </source>
</evidence>
<keyword evidence="3" id="KW-1185">Reference proteome</keyword>
<proteinExistence type="predicted"/>
<dbReference type="EMBL" id="CZCS02000205">
    <property type="protein sequence ID" value="VXD22128.1"/>
    <property type="molecule type" value="Genomic_DNA"/>
</dbReference>
<dbReference type="OrthoDB" id="9802272at2"/>
<dbReference type="Pfam" id="PF13470">
    <property type="entry name" value="PIN_3"/>
    <property type="match status" value="1"/>
</dbReference>
<comment type="caution">
    <text evidence="2">The sequence shown here is derived from an EMBL/GenBank/DDBJ whole genome shotgun (WGS) entry which is preliminary data.</text>
</comment>
<dbReference type="Proteomes" id="UP000182190">
    <property type="component" value="Unassembled WGS sequence"/>
</dbReference>
<feature type="domain" description="PIN" evidence="1">
    <location>
        <begin position="1"/>
        <end position="113"/>
    </location>
</feature>
<accession>A0A7Z9BVC4</accession>
<organism evidence="2 3">
    <name type="scientific">Planktothrix paucivesiculata PCC 9631</name>
    <dbReference type="NCBI Taxonomy" id="671071"/>
    <lineage>
        <taxon>Bacteria</taxon>
        <taxon>Bacillati</taxon>
        <taxon>Cyanobacteriota</taxon>
        <taxon>Cyanophyceae</taxon>
        <taxon>Oscillatoriophycideae</taxon>
        <taxon>Oscillatoriales</taxon>
        <taxon>Microcoleaceae</taxon>
        <taxon>Planktothrix</taxon>
    </lineage>
</organism>